<reference evidence="1 2" key="1">
    <citation type="submission" date="2020-04" db="EMBL/GenBank/DDBJ databases">
        <authorList>
            <consortium name="Desulfovibrio sp. FSS-1 genome sequencing consortium"/>
            <person name="Shimoshige H."/>
            <person name="Kobayashi H."/>
            <person name="Maekawa T."/>
        </authorList>
    </citation>
    <scope>NUCLEOTIDE SEQUENCE [LARGE SCALE GENOMIC DNA]</scope>
    <source>
        <strain evidence="1 2">SIID29052-01</strain>
    </source>
</reference>
<organism evidence="1 2">
    <name type="scientific">Fundidesulfovibrio magnetotacticus</name>
    <dbReference type="NCBI Taxonomy" id="2730080"/>
    <lineage>
        <taxon>Bacteria</taxon>
        <taxon>Pseudomonadati</taxon>
        <taxon>Thermodesulfobacteriota</taxon>
        <taxon>Desulfovibrionia</taxon>
        <taxon>Desulfovibrionales</taxon>
        <taxon>Desulfovibrionaceae</taxon>
        <taxon>Fundidesulfovibrio</taxon>
    </lineage>
</organism>
<reference evidence="1 2" key="2">
    <citation type="submission" date="2020-05" db="EMBL/GenBank/DDBJ databases">
        <title>Draft genome sequence of Desulfovibrio sp. strainFSS-1.</title>
        <authorList>
            <person name="Shimoshige H."/>
            <person name="Kobayashi H."/>
            <person name="Maekawa T."/>
        </authorList>
    </citation>
    <scope>NUCLEOTIDE SEQUENCE [LARGE SCALE GENOMIC DNA]</scope>
    <source>
        <strain evidence="1 2">SIID29052-01</strain>
    </source>
</reference>
<sequence length="105" mass="11740">MTGVTIVYGSGLPAKSSLIAWAQFLELTGLHPSFVGELIELGWLAPQRTEGSAYLFRQRDVYRVKKLSRLCADLEINPVGGSIIVDLLERIEGLEKRVRDLERLV</sequence>
<dbReference type="RefSeq" id="WP_173084233.1">
    <property type="nucleotide sequence ID" value="NZ_BLTE01000009.1"/>
</dbReference>
<keyword evidence="2" id="KW-1185">Reference proteome</keyword>
<dbReference type="AlphaFoldDB" id="A0A6V8LRF0"/>
<name>A0A6V8LRF0_9BACT</name>
<evidence type="ECO:0000313" key="1">
    <source>
        <dbReference type="EMBL" id="GFK94294.1"/>
    </source>
</evidence>
<proteinExistence type="predicted"/>
<gene>
    <name evidence="1" type="primary">cbpM</name>
    <name evidence="1" type="ORF">NNJEOMEG_02136</name>
</gene>
<protein>
    <submittedName>
        <fullName evidence="1">Chaperone modulatory protein CbpM</fullName>
    </submittedName>
</protein>
<dbReference type="Pfam" id="PF13591">
    <property type="entry name" value="MerR_2"/>
    <property type="match status" value="1"/>
</dbReference>
<dbReference type="Gene3D" id="1.10.1660.10">
    <property type="match status" value="1"/>
</dbReference>
<evidence type="ECO:0000313" key="2">
    <source>
        <dbReference type="Proteomes" id="UP000494245"/>
    </source>
</evidence>
<accession>A0A6V8LRF0</accession>
<dbReference type="Proteomes" id="UP000494245">
    <property type="component" value="Unassembled WGS sequence"/>
</dbReference>
<dbReference type="EMBL" id="BLTE01000009">
    <property type="protein sequence ID" value="GFK94294.1"/>
    <property type="molecule type" value="Genomic_DNA"/>
</dbReference>
<comment type="caution">
    <text evidence="1">The sequence shown here is derived from an EMBL/GenBank/DDBJ whole genome shotgun (WGS) entry which is preliminary data.</text>
</comment>